<dbReference type="Proteomes" id="UP000254405">
    <property type="component" value="Unassembled WGS sequence"/>
</dbReference>
<organism evidence="1 2">
    <name type="scientific">Escherichia coli</name>
    <dbReference type="NCBI Taxonomy" id="562"/>
    <lineage>
        <taxon>Bacteria</taxon>
        <taxon>Pseudomonadati</taxon>
        <taxon>Pseudomonadota</taxon>
        <taxon>Gammaproteobacteria</taxon>
        <taxon>Enterobacterales</taxon>
        <taxon>Enterobacteriaceae</taxon>
        <taxon>Escherichia</taxon>
    </lineage>
</organism>
<dbReference type="AlphaFoldDB" id="A0A376TM53"/>
<proteinExistence type="predicted"/>
<gene>
    <name evidence="1" type="ORF">NCTC8985_03511</name>
</gene>
<dbReference type="EMBL" id="UGCO01000001">
    <property type="protein sequence ID" value="STI78190.1"/>
    <property type="molecule type" value="Genomic_DNA"/>
</dbReference>
<evidence type="ECO:0000313" key="1">
    <source>
        <dbReference type="EMBL" id="STI78190.1"/>
    </source>
</evidence>
<reference evidence="1 2" key="1">
    <citation type="submission" date="2018-06" db="EMBL/GenBank/DDBJ databases">
        <authorList>
            <consortium name="Pathogen Informatics"/>
            <person name="Doyle S."/>
        </authorList>
    </citation>
    <scope>NUCLEOTIDE SEQUENCE [LARGE SCALE GENOMIC DNA]</scope>
    <source>
        <strain evidence="1 2">NCTC8985</strain>
    </source>
</reference>
<protein>
    <submittedName>
        <fullName evidence="1">Uncharacterized protein</fullName>
    </submittedName>
</protein>
<name>A0A376TM53_ECOLX</name>
<accession>A0A376TM53</accession>
<evidence type="ECO:0000313" key="2">
    <source>
        <dbReference type="Proteomes" id="UP000254405"/>
    </source>
</evidence>
<sequence length="87" mass="9960">MVNQQIAIYVGQRLLIKDLSFFLLSSESVDVRLDHSGRAYTIPTRVLAISRGSFPVDLKPNRINILLIPESMPVFIITNDNFFYMKT</sequence>